<feature type="domain" description="ABC transporter" evidence="4">
    <location>
        <begin position="2"/>
        <end position="195"/>
    </location>
</feature>
<dbReference type="GO" id="GO:0016887">
    <property type="term" value="F:ATP hydrolysis activity"/>
    <property type="evidence" value="ECO:0007669"/>
    <property type="project" value="InterPro"/>
</dbReference>
<dbReference type="AlphaFoldDB" id="A1RZU5"/>
<dbReference type="EMBL" id="CP000505">
    <property type="protein sequence ID" value="ABL78725.1"/>
    <property type="molecule type" value="Genomic_DNA"/>
</dbReference>
<dbReference type="EnsemblBacteria" id="ABL78725">
    <property type="protein sequence ID" value="ABL78725"/>
    <property type="gene ID" value="Tpen_1328"/>
</dbReference>
<evidence type="ECO:0000313" key="6">
    <source>
        <dbReference type="Proteomes" id="UP000000641"/>
    </source>
</evidence>
<dbReference type="RefSeq" id="WP_011752990.1">
    <property type="nucleotide sequence ID" value="NC_008698.1"/>
</dbReference>
<keyword evidence="1" id="KW-0813">Transport</keyword>
<dbReference type="eggNOG" id="arCOG00194">
    <property type="taxonomic scope" value="Archaea"/>
</dbReference>
<keyword evidence="6" id="KW-1185">Reference proteome</keyword>
<dbReference type="InterPro" id="IPR003593">
    <property type="entry name" value="AAA+_ATPase"/>
</dbReference>
<dbReference type="InterPro" id="IPR051782">
    <property type="entry name" value="ABC_Transporter_VariousFunc"/>
</dbReference>
<evidence type="ECO:0000313" key="5">
    <source>
        <dbReference type="EMBL" id="ABL78725.1"/>
    </source>
</evidence>
<dbReference type="SMART" id="SM00382">
    <property type="entry name" value="AAA"/>
    <property type="match status" value="1"/>
</dbReference>
<dbReference type="Pfam" id="PF00005">
    <property type="entry name" value="ABC_tran"/>
    <property type="match status" value="1"/>
</dbReference>
<dbReference type="KEGG" id="tpe:Tpen_1328"/>
<organism evidence="5 6">
    <name type="scientific">Thermofilum pendens (strain DSM 2475 / Hrk 5)</name>
    <dbReference type="NCBI Taxonomy" id="368408"/>
    <lineage>
        <taxon>Archaea</taxon>
        <taxon>Thermoproteota</taxon>
        <taxon>Thermoprotei</taxon>
        <taxon>Thermofilales</taxon>
        <taxon>Thermofilaceae</taxon>
        <taxon>Thermofilum</taxon>
    </lineage>
</organism>
<proteinExistence type="predicted"/>
<gene>
    <name evidence="5" type="ordered locus">Tpen_1328</name>
</gene>
<dbReference type="PANTHER" id="PTHR42939:SF1">
    <property type="entry name" value="ABC TRANSPORTER ATP-BINDING PROTEIN ALBC-RELATED"/>
    <property type="match status" value="1"/>
</dbReference>
<dbReference type="PANTHER" id="PTHR42939">
    <property type="entry name" value="ABC TRANSPORTER ATP-BINDING PROTEIN ALBC-RELATED"/>
    <property type="match status" value="1"/>
</dbReference>
<dbReference type="HOGENOM" id="CLU_000604_1_2_2"/>
<sequence length="195" mass="21530">MLELRNLVVGYSEPLTKALNLQFERGSAIAFFGPNGVGKTTLLKTLSTLLEPLEGYVLLNGEAAEKRRQRIFYLTELIDVPLRVTAKQYVDAVSGFYPDSIDSLEALRLAGVPPNVKLGKLSMGMRRRAQLAAALAVAPYVELMCLDDPFVGVDAQSSSRILEHFKRDNYVLVVASRTPVEGLENIDFSTLKPEE</sequence>
<accession>A1RZU5</accession>
<reference evidence="6" key="1">
    <citation type="journal article" date="2008" name="J. Bacteriol.">
        <title>Genome sequence of Thermofilum pendens reveals an exceptional loss of biosynthetic pathways without genome reduction.</title>
        <authorList>
            <person name="Anderson I."/>
            <person name="Rodriguez J."/>
            <person name="Susanti D."/>
            <person name="Porat I."/>
            <person name="Reich C."/>
            <person name="Ulrich L.E."/>
            <person name="Elkins J.G."/>
            <person name="Mavromatis K."/>
            <person name="Lykidis A."/>
            <person name="Kim E."/>
            <person name="Thompson L.S."/>
            <person name="Nolan M."/>
            <person name="Land M."/>
            <person name="Copeland A."/>
            <person name="Lapidus A."/>
            <person name="Lucas S."/>
            <person name="Detter C."/>
            <person name="Zhulin I.B."/>
            <person name="Olsen G.J."/>
            <person name="Whitman W."/>
            <person name="Mukhopadhyay B."/>
            <person name="Bristow J."/>
            <person name="Kyrpides N."/>
        </authorList>
    </citation>
    <scope>NUCLEOTIDE SEQUENCE [LARGE SCALE GENOMIC DNA]</scope>
    <source>
        <strain evidence="6">DSM 2475 / Hrk 5</strain>
    </source>
</reference>
<evidence type="ECO:0000256" key="1">
    <source>
        <dbReference type="ARBA" id="ARBA00022448"/>
    </source>
</evidence>
<dbReference type="GO" id="GO:0005524">
    <property type="term" value="F:ATP binding"/>
    <property type="evidence" value="ECO:0007669"/>
    <property type="project" value="UniProtKB-KW"/>
</dbReference>
<keyword evidence="2" id="KW-0547">Nucleotide-binding</keyword>
<evidence type="ECO:0000259" key="4">
    <source>
        <dbReference type="PROSITE" id="PS50893"/>
    </source>
</evidence>
<protein>
    <submittedName>
        <fullName evidence="5">ABC transporter related</fullName>
    </submittedName>
</protein>
<evidence type="ECO:0000256" key="3">
    <source>
        <dbReference type="ARBA" id="ARBA00022840"/>
    </source>
</evidence>
<dbReference type="STRING" id="368408.Tpen_1328"/>
<dbReference type="OrthoDB" id="18209at2157"/>
<dbReference type="InterPro" id="IPR003439">
    <property type="entry name" value="ABC_transporter-like_ATP-bd"/>
</dbReference>
<keyword evidence="3" id="KW-0067">ATP-binding</keyword>
<dbReference type="GeneID" id="4601567"/>
<dbReference type="InterPro" id="IPR027417">
    <property type="entry name" value="P-loop_NTPase"/>
</dbReference>
<dbReference type="Gene3D" id="3.40.50.300">
    <property type="entry name" value="P-loop containing nucleotide triphosphate hydrolases"/>
    <property type="match status" value="1"/>
</dbReference>
<dbReference type="PROSITE" id="PS50893">
    <property type="entry name" value="ABC_TRANSPORTER_2"/>
    <property type="match status" value="1"/>
</dbReference>
<dbReference type="Proteomes" id="UP000000641">
    <property type="component" value="Chromosome"/>
</dbReference>
<name>A1RZU5_THEPD</name>
<evidence type="ECO:0000256" key="2">
    <source>
        <dbReference type="ARBA" id="ARBA00022741"/>
    </source>
</evidence>
<dbReference type="SUPFAM" id="SSF52540">
    <property type="entry name" value="P-loop containing nucleoside triphosphate hydrolases"/>
    <property type="match status" value="1"/>
</dbReference>